<protein>
    <submittedName>
        <fullName evidence="1">Polysialyltransferase family glycosyltransferase</fullName>
    </submittedName>
</protein>
<evidence type="ECO:0000313" key="2">
    <source>
        <dbReference type="Proteomes" id="UP001596083"/>
    </source>
</evidence>
<gene>
    <name evidence="1" type="ORF">ACFP1Z_02510</name>
</gene>
<sequence>MPTESSPRTHVFLVSTLYGTATLAAALDAGCFPDAERRLLLVANTSAVPEAAPPLDEAPGFERLHTRFDGVLGWNAAVAPCHPGGWQPRPDDVPLWERHLRLLWGLGDARVTLVVESLQVPPALALAQVFADADLEVYADGLMSYGPTRVRLDPLIGVRVRRLLYPDLVPGLAPLLLAEFGTVRETVPAEAMTKVLAELADAAPLTGVPEGSALLLGQYLSALGILTAEEEEGLHVALVRGAAARGHRSLVFKPHPSAPAAWTRTLSAEAEALGAELTVLDAPVLAEAVFQQARPALVAGCFSTALLTARTLYGLPVARTGTRLVLERLSPYQNSNRVPVVLVDALVPDLDEDAPDEVPPGGEELCGLLAAVGFTMQPGLLPEWRRAAERHLAGHLTPGTRHRFSRRRLTVLGLPGGVLPPPLARLPRHPALRQAARYVRALKRRLARRLTPVRTEP</sequence>
<organism evidence="1 2">
    <name type="scientific">Streptomyces gamaensis</name>
    <dbReference type="NCBI Taxonomy" id="1763542"/>
    <lineage>
        <taxon>Bacteria</taxon>
        <taxon>Bacillati</taxon>
        <taxon>Actinomycetota</taxon>
        <taxon>Actinomycetes</taxon>
        <taxon>Kitasatosporales</taxon>
        <taxon>Streptomycetaceae</taxon>
        <taxon>Streptomyces</taxon>
    </lineage>
</organism>
<keyword evidence="2" id="KW-1185">Reference proteome</keyword>
<dbReference type="InterPro" id="IPR010866">
    <property type="entry name" value="A-2_8-polyST"/>
</dbReference>
<name>A0ABW0YY94_9ACTN</name>
<proteinExistence type="predicted"/>
<comment type="caution">
    <text evidence="1">The sequence shown here is derived from an EMBL/GenBank/DDBJ whole genome shotgun (WGS) entry which is preliminary data.</text>
</comment>
<accession>A0ABW0YY94</accession>
<evidence type="ECO:0000313" key="1">
    <source>
        <dbReference type="EMBL" id="MFC5719055.1"/>
    </source>
</evidence>
<dbReference type="EMBL" id="JBHSPB010000001">
    <property type="protein sequence ID" value="MFC5719055.1"/>
    <property type="molecule type" value="Genomic_DNA"/>
</dbReference>
<dbReference type="RefSeq" id="WP_390314034.1">
    <property type="nucleotide sequence ID" value="NZ_JBHSPB010000001.1"/>
</dbReference>
<reference evidence="2" key="1">
    <citation type="journal article" date="2019" name="Int. J. Syst. Evol. Microbiol.">
        <title>The Global Catalogue of Microorganisms (GCM) 10K type strain sequencing project: providing services to taxonomists for standard genome sequencing and annotation.</title>
        <authorList>
            <consortium name="The Broad Institute Genomics Platform"/>
            <consortium name="The Broad Institute Genome Sequencing Center for Infectious Disease"/>
            <person name="Wu L."/>
            <person name="Ma J."/>
        </authorList>
    </citation>
    <scope>NUCLEOTIDE SEQUENCE [LARGE SCALE GENOMIC DNA]</scope>
    <source>
        <strain evidence="2">CGMCC 4.7304</strain>
    </source>
</reference>
<dbReference type="Proteomes" id="UP001596083">
    <property type="component" value="Unassembled WGS sequence"/>
</dbReference>
<dbReference type="Pfam" id="PF07388">
    <property type="entry name" value="A-2_8-polyST"/>
    <property type="match status" value="1"/>
</dbReference>